<gene>
    <name evidence="1" type="ORF">KK083_02265</name>
</gene>
<evidence type="ECO:0008006" key="3">
    <source>
        <dbReference type="Google" id="ProtNLM"/>
    </source>
</evidence>
<dbReference type="AlphaFoldDB" id="A0AAP2DHV9"/>
<sequence>MARSLCILLIACFGELYAQHTEKLEWKADRSYAVNQYDTAFGFHQFHLRALSYTRDQRIAWTITLPERMQRYIAASVYDKSVLDDGTFRKASPDEIDINDHKEFLKCPELILDHAIAVADQTSFLLLDKKRGTILADLPDEIAAAENFYVDSGRYEITVNKIACAGTLQHGAEFIAPCAGYLFHFSGSVLYVFDRKNKLIAKTAYSAKSQGKSKGAGYMKAVFNGKNYSIVITGRVYLR</sequence>
<keyword evidence="2" id="KW-1185">Reference proteome</keyword>
<name>A0AAP2DHV9_9BACT</name>
<evidence type="ECO:0000313" key="2">
    <source>
        <dbReference type="Proteomes" id="UP001319200"/>
    </source>
</evidence>
<evidence type="ECO:0000313" key="1">
    <source>
        <dbReference type="EMBL" id="MBT1695683.1"/>
    </source>
</evidence>
<protein>
    <recommendedName>
        <fullName evidence="3">WG repeat-containing protein</fullName>
    </recommendedName>
</protein>
<proteinExistence type="predicted"/>
<organism evidence="1 2">
    <name type="scientific">Chryseosolibacter histidini</name>
    <dbReference type="NCBI Taxonomy" id="2782349"/>
    <lineage>
        <taxon>Bacteria</taxon>
        <taxon>Pseudomonadati</taxon>
        <taxon>Bacteroidota</taxon>
        <taxon>Cytophagia</taxon>
        <taxon>Cytophagales</taxon>
        <taxon>Chryseotaleaceae</taxon>
        <taxon>Chryseosolibacter</taxon>
    </lineage>
</organism>
<comment type="caution">
    <text evidence="1">The sequence shown here is derived from an EMBL/GenBank/DDBJ whole genome shotgun (WGS) entry which is preliminary data.</text>
</comment>
<accession>A0AAP2DHV9</accession>
<reference evidence="1 2" key="1">
    <citation type="submission" date="2021-05" db="EMBL/GenBank/DDBJ databases">
        <title>A Polyphasic approach of four new species of the genus Ohtaekwangia: Ohtaekwangia histidinii sp. nov., Ohtaekwangia cretensis sp. nov., Ohtaekwangia indiensis sp. nov., Ohtaekwangia reichenbachii sp. nov. from diverse environment.</title>
        <authorList>
            <person name="Octaviana S."/>
        </authorList>
    </citation>
    <scope>NUCLEOTIDE SEQUENCE [LARGE SCALE GENOMIC DNA]</scope>
    <source>
        <strain evidence="1 2">PWU4</strain>
    </source>
</reference>
<dbReference type="EMBL" id="JAHESF010000002">
    <property type="protein sequence ID" value="MBT1695683.1"/>
    <property type="molecule type" value="Genomic_DNA"/>
</dbReference>
<dbReference type="Proteomes" id="UP001319200">
    <property type="component" value="Unassembled WGS sequence"/>
</dbReference>
<dbReference type="RefSeq" id="WP_254160276.1">
    <property type="nucleotide sequence ID" value="NZ_JAHESF010000002.1"/>
</dbReference>